<reference evidence="1" key="1">
    <citation type="submission" date="2021-04" db="EMBL/GenBank/DDBJ databases">
        <title>Genome based classification of Actinospica acidithermotolerans sp. nov., an actinobacterium isolated from an Indonesian hot spring.</title>
        <authorList>
            <person name="Kusuma A.B."/>
            <person name="Putra K.E."/>
            <person name="Nafisah S."/>
            <person name="Loh J."/>
            <person name="Nouioui I."/>
            <person name="Goodfellow M."/>
        </authorList>
    </citation>
    <scope>NUCLEOTIDE SEQUENCE</scope>
    <source>
        <strain evidence="1">MGRD01-02</strain>
    </source>
</reference>
<dbReference type="AlphaFoldDB" id="A0A941EFC0"/>
<evidence type="ECO:0000313" key="1">
    <source>
        <dbReference type="EMBL" id="MBR7829462.1"/>
    </source>
</evidence>
<keyword evidence="2" id="KW-1185">Reference proteome</keyword>
<comment type="caution">
    <text evidence="1">The sequence shown here is derived from an EMBL/GenBank/DDBJ whole genome shotgun (WGS) entry which is preliminary data.</text>
</comment>
<proteinExistence type="predicted"/>
<dbReference type="EMBL" id="JAGSOH010000086">
    <property type="protein sequence ID" value="MBR7829462.1"/>
    <property type="molecule type" value="Genomic_DNA"/>
</dbReference>
<accession>A0A941EFC0</accession>
<dbReference type="RefSeq" id="WP_212520596.1">
    <property type="nucleotide sequence ID" value="NZ_JAGSOH010000086.1"/>
</dbReference>
<evidence type="ECO:0000313" key="2">
    <source>
        <dbReference type="Proteomes" id="UP000676325"/>
    </source>
</evidence>
<dbReference type="Proteomes" id="UP000676325">
    <property type="component" value="Unassembled WGS sequence"/>
</dbReference>
<protein>
    <submittedName>
        <fullName evidence="1">Uncharacterized protein</fullName>
    </submittedName>
</protein>
<gene>
    <name evidence="1" type="ORF">KDK95_24360</name>
</gene>
<sequence>MGASFKVELQELEQARNTLQNLLQDVFTDVSSPVHPVTFQNNTASSLQQGHYNAITYKVANMDGGSSTSNFGPMDQGVPAITALNAAHGAAHTAILSLINELNAQINLLSDRATKTHQVYSQTEDALQVSVTNVGKDM</sequence>
<organism evidence="1 2">
    <name type="scientific">Actinospica acidithermotolerans</name>
    <dbReference type="NCBI Taxonomy" id="2828514"/>
    <lineage>
        <taxon>Bacteria</taxon>
        <taxon>Bacillati</taxon>
        <taxon>Actinomycetota</taxon>
        <taxon>Actinomycetes</taxon>
        <taxon>Catenulisporales</taxon>
        <taxon>Actinospicaceae</taxon>
        <taxon>Actinospica</taxon>
    </lineage>
</organism>
<name>A0A941EFC0_9ACTN</name>